<dbReference type="AlphaFoldDB" id="A0AAW1N7H4"/>
<name>A0AAW1N7H4_POPJA</name>
<comment type="caution">
    <text evidence="1">The sequence shown here is derived from an EMBL/GenBank/DDBJ whole genome shotgun (WGS) entry which is preliminary data.</text>
</comment>
<keyword evidence="2" id="KW-1185">Reference proteome</keyword>
<evidence type="ECO:0000313" key="1">
    <source>
        <dbReference type="EMBL" id="KAK9754488.1"/>
    </source>
</evidence>
<organism evidence="1 2">
    <name type="scientific">Popillia japonica</name>
    <name type="common">Japanese beetle</name>
    <dbReference type="NCBI Taxonomy" id="7064"/>
    <lineage>
        <taxon>Eukaryota</taxon>
        <taxon>Metazoa</taxon>
        <taxon>Ecdysozoa</taxon>
        <taxon>Arthropoda</taxon>
        <taxon>Hexapoda</taxon>
        <taxon>Insecta</taxon>
        <taxon>Pterygota</taxon>
        <taxon>Neoptera</taxon>
        <taxon>Endopterygota</taxon>
        <taxon>Coleoptera</taxon>
        <taxon>Polyphaga</taxon>
        <taxon>Scarabaeiformia</taxon>
        <taxon>Scarabaeidae</taxon>
        <taxon>Rutelinae</taxon>
        <taxon>Popillia</taxon>
    </lineage>
</organism>
<dbReference type="EMBL" id="JASPKY010000007">
    <property type="protein sequence ID" value="KAK9754488.1"/>
    <property type="molecule type" value="Genomic_DNA"/>
</dbReference>
<accession>A0AAW1N7H4</accession>
<sequence length="87" mass="10173">MGVGLVQAYFKISVTCKMFHNTMMCKSVDNLMALEAKICEDQLQLEYKLSFIGGYITIYRKKLNFSIYYITAYTYFRSINLVLLEDI</sequence>
<reference evidence="1 2" key="1">
    <citation type="journal article" date="2024" name="BMC Genomics">
        <title>De novo assembly and annotation of Popillia japonica's genome with initial clues to its potential as an invasive pest.</title>
        <authorList>
            <person name="Cucini C."/>
            <person name="Boschi S."/>
            <person name="Funari R."/>
            <person name="Cardaioli E."/>
            <person name="Iannotti N."/>
            <person name="Marturano G."/>
            <person name="Paoli F."/>
            <person name="Bruttini M."/>
            <person name="Carapelli A."/>
            <person name="Frati F."/>
            <person name="Nardi F."/>
        </authorList>
    </citation>
    <scope>NUCLEOTIDE SEQUENCE [LARGE SCALE GENOMIC DNA]</scope>
    <source>
        <strain evidence="1">DMR45628</strain>
    </source>
</reference>
<evidence type="ECO:0000313" key="2">
    <source>
        <dbReference type="Proteomes" id="UP001458880"/>
    </source>
</evidence>
<gene>
    <name evidence="1" type="ORF">QE152_g1195</name>
</gene>
<protein>
    <submittedName>
        <fullName evidence="1">Uncharacterized protein</fullName>
    </submittedName>
</protein>
<proteinExistence type="predicted"/>
<dbReference type="Proteomes" id="UP001458880">
    <property type="component" value="Unassembled WGS sequence"/>
</dbReference>